<evidence type="ECO:0000313" key="3">
    <source>
        <dbReference type="EMBL" id="KAG5665512.1"/>
    </source>
</evidence>
<accession>A0A9P7HIB4</accession>
<sequence>MTTLPTLDIHKSTPAVVTWQWNDSTRYLAEPDPQIKRVTFTTRFDTTCAFFELSIPIKLKGIKTSSSIILRIPPSSIASFDFVSSTTAPEVIHSKFNSTTVCLDLQLSRHLQILVPADSHEPLHPIRAQGGIVLDAVRQLANVTSFSIYIEALALSNTQLQSVRDVISQGLAPVYNDDLASMYGGSGAKIINLPVDPMLLPPPTYDETEPPPPSAPIYDRKRYRKDSRDERNEDVALIWAQLTMMQNDDAQRMKELKRENDDLKYELAELRDKFTTLLARQKNLEEEFGALETSTQLRMEDLGDEMSVKMTELNDDAQALSLRVDHIEEEHDEDELVDKVKDRVLDHLRTSMSVSID</sequence>
<keyword evidence="1" id="KW-0175">Coiled coil</keyword>
<comment type="caution">
    <text evidence="3">The sequence shown here is derived from an EMBL/GenBank/DDBJ whole genome shotgun (WGS) entry which is preliminary data.</text>
</comment>
<dbReference type="Proteomes" id="UP000782241">
    <property type="component" value="Unassembled WGS sequence"/>
</dbReference>
<organism evidence="3 4">
    <name type="scientific">Fusarium avenaceum</name>
    <dbReference type="NCBI Taxonomy" id="40199"/>
    <lineage>
        <taxon>Eukaryota</taxon>
        <taxon>Fungi</taxon>
        <taxon>Dikarya</taxon>
        <taxon>Ascomycota</taxon>
        <taxon>Pezizomycotina</taxon>
        <taxon>Sordariomycetes</taxon>
        <taxon>Hypocreomycetidae</taxon>
        <taxon>Hypocreales</taxon>
        <taxon>Nectriaceae</taxon>
        <taxon>Fusarium</taxon>
        <taxon>Fusarium tricinctum species complex</taxon>
    </lineage>
</organism>
<dbReference type="EMBL" id="JAGPUO010000001">
    <property type="protein sequence ID" value="KAG5665512.1"/>
    <property type="molecule type" value="Genomic_DNA"/>
</dbReference>
<proteinExistence type="predicted"/>
<evidence type="ECO:0000256" key="1">
    <source>
        <dbReference type="SAM" id="Coils"/>
    </source>
</evidence>
<reference evidence="3" key="1">
    <citation type="submission" date="2021-04" db="EMBL/GenBank/DDBJ databases">
        <title>Draft genome of Fusarium avenaceum strain F156N33, isolated from an atmospheric sample in Virginia.</title>
        <authorList>
            <person name="Yang S."/>
            <person name="Vinatzer B.A."/>
            <person name="Coleman J."/>
        </authorList>
    </citation>
    <scope>NUCLEOTIDE SEQUENCE</scope>
    <source>
        <strain evidence="3">F156N33</strain>
    </source>
</reference>
<feature type="region of interest" description="Disordered" evidence="2">
    <location>
        <begin position="201"/>
        <end position="229"/>
    </location>
</feature>
<gene>
    <name evidence="3" type="ORF">KAF25_009637</name>
</gene>
<protein>
    <submittedName>
        <fullName evidence="3">Uncharacterized protein</fullName>
    </submittedName>
</protein>
<feature type="coiled-coil region" evidence="1">
    <location>
        <begin position="246"/>
        <end position="330"/>
    </location>
</feature>
<feature type="compositionally biased region" description="Pro residues" evidence="2">
    <location>
        <begin position="201"/>
        <end position="215"/>
    </location>
</feature>
<keyword evidence="4" id="KW-1185">Reference proteome</keyword>
<name>A0A9P7HIB4_9HYPO</name>
<evidence type="ECO:0000256" key="2">
    <source>
        <dbReference type="SAM" id="MobiDB-lite"/>
    </source>
</evidence>
<evidence type="ECO:0000313" key="4">
    <source>
        <dbReference type="Proteomes" id="UP000782241"/>
    </source>
</evidence>
<dbReference type="AlphaFoldDB" id="A0A9P7HIB4"/>